<keyword evidence="2" id="KW-1133">Transmembrane helix</keyword>
<feature type="region of interest" description="Disordered" evidence="1">
    <location>
        <begin position="206"/>
        <end position="229"/>
    </location>
</feature>
<dbReference type="InterPro" id="IPR018639">
    <property type="entry name" value="DUF2062"/>
</dbReference>
<feature type="domain" description="DUF2062" evidence="3">
    <location>
        <begin position="26"/>
        <end position="191"/>
    </location>
</feature>
<dbReference type="EMBL" id="CP025430">
    <property type="protein sequence ID" value="AUH64121.1"/>
    <property type="molecule type" value="Genomic_DNA"/>
</dbReference>
<evidence type="ECO:0000256" key="1">
    <source>
        <dbReference type="SAM" id="MobiDB-lite"/>
    </source>
</evidence>
<dbReference type="OrthoDB" id="7360463at2"/>
<dbReference type="PANTHER" id="PTHR40547:SF1">
    <property type="entry name" value="SLL0298 PROTEIN"/>
    <property type="match status" value="1"/>
</dbReference>
<keyword evidence="5" id="KW-1185">Reference proteome</keyword>
<feature type="transmembrane region" description="Helical" evidence="2">
    <location>
        <begin position="157"/>
        <end position="183"/>
    </location>
</feature>
<feature type="transmembrane region" description="Helical" evidence="2">
    <location>
        <begin position="45"/>
        <end position="64"/>
    </location>
</feature>
<evidence type="ECO:0000313" key="4">
    <source>
        <dbReference type="EMBL" id="AUH64121.1"/>
    </source>
</evidence>
<reference evidence="4 5" key="1">
    <citation type="journal article" date="2013" name="Antonie Van Leeuwenhoek">
        <title>Paracoccus zhejiangensis sp. nov., isolated from activated sludge in wastewater-treatment system.</title>
        <authorList>
            <person name="Wu Z.G."/>
            <person name="Zhang D.F."/>
            <person name="Liu Y.L."/>
            <person name="Wang F."/>
            <person name="Jiang X."/>
            <person name="Li C."/>
            <person name="Li S.P."/>
            <person name="Hong Q."/>
            <person name="Li W.J."/>
        </authorList>
    </citation>
    <scope>NUCLEOTIDE SEQUENCE [LARGE SCALE GENOMIC DNA]</scope>
    <source>
        <strain evidence="4 5">J6</strain>
    </source>
</reference>
<evidence type="ECO:0000313" key="5">
    <source>
        <dbReference type="Proteomes" id="UP000234530"/>
    </source>
</evidence>
<sequence length="229" mass="25334">MFKRRDPRSYGQIASDMIYPRGGWRRAGTYVWHRLRRLPDQPHRIARGVAAGIGVSFTPLFGFHFVSAGAVGWLIGGNVLAALLATFAINPVTVPFVAVLALTTGRFLLGQHGDLGPQMIFGEFARASEELWNNVLAPFGPRVAHWGHLADFFDQIFWPYMIGGVIWGTIFGALCHYLTVPIIRAYHKRRAKKMEERIARLKTIQAAQAEARPGSAVPPATAPDSSRDS</sequence>
<keyword evidence="2" id="KW-0472">Membrane</keyword>
<accession>A0A2H5EXT6</accession>
<evidence type="ECO:0000256" key="2">
    <source>
        <dbReference type="SAM" id="Phobius"/>
    </source>
</evidence>
<dbReference type="KEGG" id="pzh:CX676_08105"/>
<organism evidence="4 5">
    <name type="scientific">Paracoccus zhejiangensis</name>
    <dbReference type="NCBI Taxonomy" id="1077935"/>
    <lineage>
        <taxon>Bacteria</taxon>
        <taxon>Pseudomonadati</taxon>
        <taxon>Pseudomonadota</taxon>
        <taxon>Alphaproteobacteria</taxon>
        <taxon>Rhodobacterales</taxon>
        <taxon>Paracoccaceae</taxon>
        <taxon>Paracoccus</taxon>
    </lineage>
</organism>
<dbReference type="RefSeq" id="WP_101752161.1">
    <property type="nucleotide sequence ID" value="NZ_CP025430.1"/>
</dbReference>
<evidence type="ECO:0000259" key="3">
    <source>
        <dbReference type="Pfam" id="PF09835"/>
    </source>
</evidence>
<dbReference type="Pfam" id="PF09835">
    <property type="entry name" value="DUF2062"/>
    <property type="match status" value="1"/>
</dbReference>
<name>A0A2H5EXT6_9RHOB</name>
<gene>
    <name evidence="4" type="ORF">CX676_08105</name>
</gene>
<keyword evidence="2" id="KW-0812">Transmembrane</keyword>
<dbReference type="PANTHER" id="PTHR40547">
    <property type="entry name" value="SLL0298 PROTEIN"/>
    <property type="match status" value="1"/>
</dbReference>
<protein>
    <submittedName>
        <fullName evidence="4">DUF2062 domain-containing protein</fullName>
    </submittedName>
</protein>
<dbReference type="AlphaFoldDB" id="A0A2H5EXT6"/>
<dbReference type="Proteomes" id="UP000234530">
    <property type="component" value="Chromosome"/>
</dbReference>
<proteinExistence type="predicted"/>